<dbReference type="AlphaFoldDB" id="A0A0N4VYB3"/>
<evidence type="ECO:0000313" key="2">
    <source>
        <dbReference type="Proteomes" id="UP000268014"/>
    </source>
</evidence>
<accession>A0A0N4VYB3</accession>
<name>A0A0N4VYB3_HAEPC</name>
<dbReference type="WBParaSite" id="HPLM_0000228401-mRNA-1">
    <property type="protein sequence ID" value="HPLM_0000228401-mRNA-1"/>
    <property type="gene ID" value="HPLM_0000228401"/>
</dbReference>
<organism evidence="3">
    <name type="scientific">Haemonchus placei</name>
    <name type="common">Barber's pole worm</name>
    <dbReference type="NCBI Taxonomy" id="6290"/>
    <lineage>
        <taxon>Eukaryota</taxon>
        <taxon>Metazoa</taxon>
        <taxon>Ecdysozoa</taxon>
        <taxon>Nematoda</taxon>
        <taxon>Chromadorea</taxon>
        <taxon>Rhabditida</taxon>
        <taxon>Rhabditina</taxon>
        <taxon>Rhabditomorpha</taxon>
        <taxon>Strongyloidea</taxon>
        <taxon>Trichostrongylidae</taxon>
        <taxon>Haemonchus</taxon>
    </lineage>
</organism>
<dbReference type="EMBL" id="UZAF01004388">
    <property type="protein sequence ID" value="VDO13898.1"/>
    <property type="molecule type" value="Genomic_DNA"/>
</dbReference>
<gene>
    <name evidence="1" type="ORF">HPLM_LOCUS2280</name>
</gene>
<evidence type="ECO:0000313" key="3">
    <source>
        <dbReference type="WBParaSite" id="HPLM_0000228401-mRNA-1"/>
    </source>
</evidence>
<reference evidence="1 2" key="2">
    <citation type="submission" date="2018-11" db="EMBL/GenBank/DDBJ databases">
        <authorList>
            <consortium name="Pathogen Informatics"/>
        </authorList>
    </citation>
    <scope>NUCLEOTIDE SEQUENCE [LARGE SCALE GENOMIC DNA]</scope>
    <source>
        <strain evidence="1 2">MHpl1</strain>
    </source>
</reference>
<sequence>MGMSSIVVVDVIHSSHLFLEASNGVNSSIHVRTNRITIRFRLWLTRLLYFVSSLIQDVYDGEDGLRLT</sequence>
<proteinExistence type="predicted"/>
<protein>
    <submittedName>
        <fullName evidence="3">Secreted protein</fullName>
    </submittedName>
</protein>
<reference evidence="3" key="1">
    <citation type="submission" date="2017-02" db="UniProtKB">
        <authorList>
            <consortium name="WormBaseParasite"/>
        </authorList>
    </citation>
    <scope>IDENTIFICATION</scope>
</reference>
<keyword evidence="2" id="KW-1185">Reference proteome</keyword>
<evidence type="ECO:0000313" key="1">
    <source>
        <dbReference type="EMBL" id="VDO13898.1"/>
    </source>
</evidence>
<dbReference type="Proteomes" id="UP000268014">
    <property type="component" value="Unassembled WGS sequence"/>
</dbReference>